<sequence>MAVSVLAARFDSLLTKKNGTLSRRASSRPPNGRRWQSPLPPAAGSMSHLRRPPSAATRSRSSGNDTGLSDSSLTRICGSILSLWIKWNAVRCPLMLDRWL</sequence>
<dbReference type="EMBL" id="JBFOLJ010000012">
    <property type="protein sequence ID" value="KAL2488177.1"/>
    <property type="molecule type" value="Genomic_DNA"/>
</dbReference>
<feature type="compositionally biased region" description="Low complexity" evidence="1">
    <location>
        <begin position="52"/>
        <end position="62"/>
    </location>
</feature>
<gene>
    <name evidence="2" type="ORF">Fot_41469</name>
</gene>
<name>A0ABD1RID2_9LAMI</name>
<accession>A0ABD1RID2</accession>
<feature type="region of interest" description="Disordered" evidence="1">
    <location>
        <begin position="19"/>
        <end position="72"/>
    </location>
</feature>
<proteinExistence type="predicted"/>
<dbReference type="AlphaFoldDB" id="A0ABD1RID2"/>
<reference evidence="3" key="1">
    <citation type="submission" date="2024-07" db="EMBL/GenBank/DDBJ databases">
        <title>Two chromosome-level genome assemblies of Korean endemic species Abeliophyllum distichum and Forsythia ovata (Oleaceae).</title>
        <authorList>
            <person name="Jang H."/>
        </authorList>
    </citation>
    <scope>NUCLEOTIDE SEQUENCE [LARGE SCALE GENOMIC DNA]</scope>
</reference>
<evidence type="ECO:0000313" key="3">
    <source>
        <dbReference type="Proteomes" id="UP001604277"/>
    </source>
</evidence>
<keyword evidence="3" id="KW-1185">Reference proteome</keyword>
<dbReference type="Proteomes" id="UP001604277">
    <property type="component" value="Unassembled WGS sequence"/>
</dbReference>
<comment type="caution">
    <text evidence="2">The sequence shown here is derived from an EMBL/GenBank/DDBJ whole genome shotgun (WGS) entry which is preliminary data.</text>
</comment>
<organism evidence="2 3">
    <name type="scientific">Forsythia ovata</name>
    <dbReference type="NCBI Taxonomy" id="205694"/>
    <lineage>
        <taxon>Eukaryota</taxon>
        <taxon>Viridiplantae</taxon>
        <taxon>Streptophyta</taxon>
        <taxon>Embryophyta</taxon>
        <taxon>Tracheophyta</taxon>
        <taxon>Spermatophyta</taxon>
        <taxon>Magnoliopsida</taxon>
        <taxon>eudicotyledons</taxon>
        <taxon>Gunneridae</taxon>
        <taxon>Pentapetalae</taxon>
        <taxon>asterids</taxon>
        <taxon>lamiids</taxon>
        <taxon>Lamiales</taxon>
        <taxon>Oleaceae</taxon>
        <taxon>Forsythieae</taxon>
        <taxon>Forsythia</taxon>
    </lineage>
</organism>
<protein>
    <submittedName>
        <fullName evidence="2">Uncharacterized protein</fullName>
    </submittedName>
</protein>
<evidence type="ECO:0000313" key="2">
    <source>
        <dbReference type="EMBL" id="KAL2488177.1"/>
    </source>
</evidence>
<feature type="compositionally biased region" description="Polar residues" evidence="1">
    <location>
        <begin position="63"/>
        <end position="72"/>
    </location>
</feature>
<evidence type="ECO:0000256" key="1">
    <source>
        <dbReference type="SAM" id="MobiDB-lite"/>
    </source>
</evidence>